<keyword evidence="1" id="KW-0472">Membrane</keyword>
<accession>A0A915BD24</accession>
<dbReference type="WBParaSite" id="PgR035X_g008_t01">
    <property type="protein sequence ID" value="PgR035X_g008_t01"/>
    <property type="gene ID" value="PgR035X_g008"/>
</dbReference>
<organism evidence="2 3">
    <name type="scientific">Parascaris univalens</name>
    <name type="common">Nematode worm</name>
    <dbReference type="NCBI Taxonomy" id="6257"/>
    <lineage>
        <taxon>Eukaryota</taxon>
        <taxon>Metazoa</taxon>
        <taxon>Ecdysozoa</taxon>
        <taxon>Nematoda</taxon>
        <taxon>Chromadorea</taxon>
        <taxon>Rhabditida</taxon>
        <taxon>Spirurina</taxon>
        <taxon>Ascaridomorpha</taxon>
        <taxon>Ascaridoidea</taxon>
        <taxon>Ascarididae</taxon>
        <taxon>Parascaris</taxon>
    </lineage>
</organism>
<dbReference type="AlphaFoldDB" id="A0A915BD24"/>
<evidence type="ECO:0000313" key="2">
    <source>
        <dbReference type="Proteomes" id="UP000887569"/>
    </source>
</evidence>
<reference evidence="3" key="1">
    <citation type="submission" date="2022-11" db="UniProtKB">
        <authorList>
            <consortium name="WormBaseParasite"/>
        </authorList>
    </citation>
    <scope>IDENTIFICATION</scope>
</reference>
<feature type="transmembrane region" description="Helical" evidence="1">
    <location>
        <begin position="106"/>
        <end position="124"/>
    </location>
</feature>
<evidence type="ECO:0000313" key="3">
    <source>
        <dbReference type="WBParaSite" id="PgR035X_g008_t01"/>
    </source>
</evidence>
<keyword evidence="1" id="KW-0812">Transmembrane</keyword>
<evidence type="ECO:0000256" key="1">
    <source>
        <dbReference type="SAM" id="Phobius"/>
    </source>
</evidence>
<dbReference type="Proteomes" id="UP000887569">
    <property type="component" value="Unplaced"/>
</dbReference>
<keyword evidence="2" id="KW-1185">Reference proteome</keyword>
<proteinExistence type="predicted"/>
<name>A0A915BD24_PARUN</name>
<sequence>MTEISERFCDNLHSFKVFLRELIPVPTDHMRRSFSKQDSSKLQIFGREKSGITSGEKQNKAMRKEAYFDFHHLFFLLSMIPLFAYRRICLEMRSVHSDSAIVRSRLLMVTIGIISSFLILNSHSTRNVTYFRDRLLGDGFHLQIL</sequence>
<protein>
    <submittedName>
        <fullName evidence="3">Uncharacterized protein</fullName>
    </submittedName>
</protein>
<feature type="transmembrane region" description="Helical" evidence="1">
    <location>
        <begin position="66"/>
        <end position="85"/>
    </location>
</feature>
<keyword evidence="1" id="KW-1133">Transmembrane helix</keyword>